<evidence type="ECO:0000313" key="9">
    <source>
        <dbReference type="Proteomes" id="UP001161691"/>
    </source>
</evidence>
<dbReference type="SMART" id="SM01043">
    <property type="entry name" value="BTAD"/>
    <property type="match status" value="1"/>
</dbReference>
<dbReference type="SUPFAM" id="SSF52172">
    <property type="entry name" value="CheY-like"/>
    <property type="match status" value="1"/>
</dbReference>
<gene>
    <name evidence="8" type="ORF">KB449_25435</name>
</gene>
<dbReference type="InterPro" id="IPR005158">
    <property type="entry name" value="BTAD"/>
</dbReference>
<evidence type="ECO:0000256" key="4">
    <source>
        <dbReference type="ARBA" id="ARBA00023125"/>
    </source>
</evidence>
<dbReference type="SMART" id="SM00862">
    <property type="entry name" value="Trans_reg_C"/>
    <property type="match status" value="1"/>
</dbReference>
<dbReference type="SMART" id="SM00448">
    <property type="entry name" value="REC"/>
    <property type="match status" value="1"/>
</dbReference>
<name>A0ABT6TNI6_9BACL</name>
<dbReference type="Pfam" id="PF00072">
    <property type="entry name" value="Response_reg"/>
    <property type="match status" value="1"/>
</dbReference>
<feature type="modified residue" description="4-aspartylphosphate" evidence="6">
    <location>
        <position position="54"/>
    </location>
</feature>
<keyword evidence="4" id="KW-0238">DNA-binding</keyword>
<dbReference type="InterPro" id="IPR016032">
    <property type="entry name" value="Sig_transdc_resp-reg_C-effctor"/>
</dbReference>
<protein>
    <submittedName>
        <fullName evidence="8">Response regulator</fullName>
    </submittedName>
</protein>
<evidence type="ECO:0000313" key="8">
    <source>
        <dbReference type="EMBL" id="MDI4648320.1"/>
    </source>
</evidence>
<dbReference type="InterPro" id="IPR051677">
    <property type="entry name" value="AfsR-DnrI-RedD_regulator"/>
</dbReference>
<evidence type="ECO:0000256" key="5">
    <source>
        <dbReference type="ARBA" id="ARBA00023163"/>
    </source>
</evidence>
<proteinExistence type="inferred from homology"/>
<dbReference type="InterPro" id="IPR011006">
    <property type="entry name" value="CheY-like_superfamily"/>
</dbReference>
<dbReference type="InterPro" id="IPR001789">
    <property type="entry name" value="Sig_transdc_resp-reg_receiver"/>
</dbReference>
<organism evidence="8 9">
    <name type="scientific">Cohnella hashimotonis</name>
    <dbReference type="NCBI Taxonomy" id="2826895"/>
    <lineage>
        <taxon>Bacteria</taxon>
        <taxon>Bacillati</taxon>
        <taxon>Bacillota</taxon>
        <taxon>Bacilli</taxon>
        <taxon>Bacillales</taxon>
        <taxon>Paenibacillaceae</taxon>
        <taxon>Cohnella</taxon>
    </lineage>
</organism>
<dbReference type="InterPro" id="IPR036388">
    <property type="entry name" value="WH-like_DNA-bd_sf"/>
</dbReference>
<dbReference type="EMBL" id="JAGRPV010000001">
    <property type="protein sequence ID" value="MDI4648320.1"/>
    <property type="molecule type" value="Genomic_DNA"/>
</dbReference>
<dbReference type="Gene3D" id="1.25.40.10">
    <property type="entry name" value="Tetratricopeptide repeat domain"/>
    <property type="match status" value="1"/>
</dbReference>
<dbReference type="PROSITE" id="PS50110">
    <property type="entry name" value="RESPONSE_REGULATORY"/>
    <property type="match status" value="1"/>
</dbReference>
<dbReference type="PANTHER" id="PTHR35807:SF1">
    <property type="entry name" value="TRANSCRIPTIONAL REGULATOR REDD"/>
    <property type="match status" value="1"/>
</dbReference>
<comment type="caution">
    <text evidence="8">The sequence shown here is derived from an EMBL/GenBank/DDBJ whole genome shotgun (WGS) entry which is preliminary data.</text>
</comment>
<comment type="similarity">
    <text evidence="1">Belongs to the AfsR/DnrI/RedD regulatory family.</text>
</comment>
<evidence type="ECO:0000256" key="2">
    <source>
        <dbReference type="ARBA" id="ARBA00023012"/>
    </source>
</evidence>
<evidence type="ECO:0000256" key="1">
    <source>
        <dbReference type="ARBA" id="ARBA00005820"/>
    </source>
</evidence>
<evidence type="ECO:0000256" key="6">
    <source>
        <dbReference type="PROSITE-ProRule" id="PRU00169"/>
    </source>
</evidence>
<dbReference type="Gene3D" id="3.40.50.2300">
    <property type="match status" value="1"/>
</dbReference>
<evidence type="ECO:0000259" key="7">
    <source>
        <dbReference type="PROSITE" id="PS50110"/>
    </source>
</evidence>
<evidence type="ECO:0000256" key="3">
    <source>
        <dbReference type="ARBA" id="ARBA00023015"/>
    </source>
</evidence>
<dbReference type="Proteomes" id="UP001161691">
    <property type="component" value="Unassembled WGS sequence"/>
</dbReference>
<keyword evidence="2" id="KW-0902">Two-component regulatory system</keyword>
<dbReference type="PANTHER" id="PTHR35807">
    <property type="entry name" value="TRANSCRIPTIONAL REGULATOR REDD-RELATED"/>
    <property type="match status" value="1"/>
</dbReference>
<feature type="domain" description="Response regulatory" evidence="7">
    <location>
        <begin position="3"/>
        <end position="117"/>
    </location>
</feature>
<keyword evidence="3" id="KW-0805">Transcription regulation</keyword>
<reference evidence="8" key="1">
    <citation type="submission" date="2023-04" db="EMBL/GenBank/DDBJ databases">
        <title>Comparative genomic analysis of Cohnella hashimotonis sp. nov., isolated from the International Space Station.</title>
        <authorList>
            <person name="Venkateswaran K."/>
            <person name="Simpson A."/>
        </authorList>
    </citation>
    <scope>NUCLEOTIDE SEQUENCE</scope>
    <source>
        <strain evidence="8">F6_2S_P_1</strain>
    </source>
</reference>
<dbReference type="Gene3D" id="1.10.10.10">
    <property type="entry name" value="Winged helix-like DNA-binding domain superfamily/Winged helix DNA-binding domain"/>
    <property type="match status" value="1"/>
</dbReference>
<dbReference type="RefSeq" id="WP_282911043.1">
    <property type="nucleotide sequence ID" value="NZ_JAGRPV010000001.1"/>
</dbReference>
<keyword evidence="6" id="KW-0597">Phosphoprotein</keyword>
<keyword evidence="5" id="KW-0804">Transcription</keyword>
<keyword evidence="9" id="KW-1185">Reference proteome</keyword>
<accession>A0ABT6TNI6</accession>
<dbReference type="InterPro" id="IPR001867">
    <property type="entry name" value="OmpR/PhoB-type_DNA-bd"/>
</dbReference>
<dbReference type="Pfam" id="PF03704">
    <property type="entry name" value="BTAD"/>
    <property type="match status" value="1"/>
</dbReference>
<dbReference type="SUPFAM" id="SSF46894">
    <property type="entry name" value="C-terminal effector domain of the bipartite response regulators"/>
    <property type="match status" value="1"/>
</dbReference>
<dbReference type="InterPro" id="IPR011990">
    <property type="entry name" value="TPR-like_helical_dom_sf"/>
</dbReference>
<sequence>MIRVIVVEDEKPTLELMTLLIGRHPMLELVGAYTSPFEALERFAETRPDAAFLDVEMPKMGGIALAEKLKAIDGELQVAFTTAYPAYAVEAFRVSAVDYLLKPVTPDDLARVALRFGRSQEIRSALKSAAPSGKAPAVRCLGTFETRGADGRPMSWPTRKTEELFAYLLAYPDRLHGKWQLADLLWPELDEERALHNLHNTVYRLKKSLKTAGVGIELAHGNQGYRFRAQAGLSDLQLLREYGGSEPDTVAVAREAHERVLMLVKGELFAGKDYAWSAGLAVEVASQQAALTRRFAAKLRKSAPSLAKSLMFAYLSESPLDEEVNEELLELLAELGESALFHRHYTQYAERLGAELDAEPSAALRKLAARMNG</sequence>